<sequence>MSDGVLRDLLPPGSRLADTGDPRILYDDRGSPMTVEEAFMTLYFAGWEPEHFLWFFRDRFNTKPYSYYIETYVRYGDPSAHGFLARMWTEGLRSAASTHAWRHGDGYVRSPLPGMTLPPYLASAVETVFRVLQEVATSDLAVTTSSTPREREHSYDNSGDRCVHFGDSVEEADGYSSETMRESSPDDGEDAAAARKGDDIRSFVEDEPVNTISAATTASPHVIRSKPVGSPRRFLLPFGSPPPLLPWIAAASTRERGNQTQIQTLPPPSSASLGQETDDPFRAQGNDDNNKDSTAERNKGNEEGNSDNDNGENDSPERALLQQEVDAAQGAVLVAQKQLALYARRYDKHGGDTYDPDGAHGLRLAANLQAATRKLEDKRRQLDAYVECCADADVGAGKGGNGEKGKDGENGGDDGEKEAGAGAGAEEKKQEQEQEQQPDEEMPDDDNAWERTQLEIAKSALDKGMAYVQRLKDLIGQTKKGICSETAACQVLLEKQEFGRTKLGWLVELERIKGVELRRAEGDVEKLAEILQVLNEEKRQQQQGRTSSSSKRDYAEHVTGGGEGAGESTTPRPPHHRLPPTRPERESPQRRALIRSRSPSPVASCSSKKRRLSSCSLSPWSSWSSDTCVGEEPVSAASIDATADGTVVSPTMMETDAKTNIEGEGADEDDSWVFSRTDVQTYGIGTQPSLWGIF</sequence>
<keyword evidence="3" id="KW-1185">Reference proteome</keyword>
<dbReference type="Proteomes" id="UP001320420">
    <property type="component" value="Unassembled WGS sequence"/>
</dbReference>
<comment type="caution">
    <text evidence="2">The sequence shown here is derived from an EMBL/GenBank/DDBJ whole genome shotgun (WGS) entry which is preliminary data.</text>
</comment>
<feature type="compositionally biased region" description="Basic and acidic residues" evidence="1">
    <location>
        <begin position="288"/>
        <end position="302"/>
    </location>
</feature>
<feature type="compositionally biased region" description="Basic and acidic residues" evidence="1">
    <location>
        <begin position="148"/>
        <end position="164"/>
    </location>
</feature>
<organism evidence="2 3">
    <name type="scientific">Diatrype stigma</name>
    <dbReference type="NCBI Taxonomy" id="117547"/>
    <lineage>
        <taxon>Eukaryota</taxon>
        <taxon>Fungi</taxon>
        <taxon>Dikarya</taxon>
        <taxon>Ascomycota</taxon>
        <taxon>Pezizomycotina</taxon>
        <taxon>Sordariomycetes</taxon>
        <taxon>Xylariomycetidae</taxon>
        <taxon>Xylariales</taxon>
        <taxon>Diatrypaceae</taxon>
        <taxon>Diatrype</taxon>
    </lineage>
</organism>
<evidence type="ECO:0000256" key="1">
    <source>
        <dbReference type="SAM" id="MobiDB-lite"/>
    </source>
</evidence>
<gene>
    <name evidence="2" type="ORF">SLS62_006633</name>
</gene>
<feature type="compositionally biased region" description="Polar residues" evidence="1">
    <location>
        <begin position="258"/>
        <end position="275"/>
    </location>
</feature>
<protein>
    <submittedName>
        <fullName evidence="2">Uncharacterized protein</fullName>
    </submittedName>
</protein>
<evidence type="ECO:0000313" key="3">
    <source>
        <dbReference type="Proteomes" id="UP001320420"/>
    </source>
</evidence>
<feature type="compositionally biased region" description="Basic and acidic residues" evidence="1">
    <location>
        <begin position="192"/>
        <end position="204"/>
    </location>
</feature>
<feature type="region of interest" description="Disordered" evidence="1">
    <location>
        <begin position="142"/>
        <end position="212"/>
    </location>
</feature>
<reference evidence="2 3" key="1">
    <citation type="submission" date="2024-02" db="EMBL/GenBank/DDBJ databases">
        <title>De novo assembly and annotation of 12 fungi associated with fruit tree decline syndrome in Ontario, Canada.</title>
        <authorList>
            <person name="Sulman M."/>
            <person name="Ellouze W."/>
            <person name="Ilyukhin E."/>
        </authorList>
    </citation>
    <scope>NUCLEOTIDE SEQUENCE [LARGE SCALE GENOMIC DNA]</scope>
    <source>
        <strain evidence="2 3">M11/M66-122</strain>
    </source>
</reference>
<feature type="compositionally biased region" description="Acidic residues" evidence="1">
    <location>
        <begin position="304"/>
        <end position="314"/>
    </location>
</feature>
<feature type="region of interest" description="Disordered" evidence="1">
    <location>
        <begin position="254"/>
        <end position="316"/>
    </location>
</feature>
<proteinExistence type="predicted"/>
<feature type="compositionally biased region" description="Low complexity" evidence="1">
    <location>
        <begin position="595"/>
        <end position="606"/>
    </location>
</feature>
<dbReference type="EMBL" id="JAKJXP020000050">
    <property type="protein sequence ID" value="KAK7751377.1"/>
    <property type="molecule type" value="Genomic_DNA"/>
</dbReference>
<accession>A0AAN9UR12</accession>
<dbReference type="AlphaFoldDB" id="A0AAN9UR12"/>
<name>A0AAN9UR12_9PEZI</name>
<feature type="region of interest" description="Disordered" evidence="1">
    <location>
        <begin position="537"/>
        <end position="608"/>
    </location>
</feature>
<feature type="compositionally biased region" description="Acidic residues" evidence="1">
    <location>
        <begin position="433"/>
        <end position="446"/>
    </location>
</feature>
<feature type="region of interest" description="Disordered" evidence="1">
    <location>
        <begin position="396"/>
        <end position="446"/>
    </location>
</feature>
<evidence type="ECO:0000313" key="2">
    <source>
        <dbReference type="EMBL" id="KAK7751377.1"/>
    </source>
</evidence>